<dbReference type="EMBL" id="CAJVPL010015047">
    <property type="protein sequence ID" value="CAG8692515.1"/>
    <property type="molecule type" value="Genomic_DNA"/>
</dbReference>
<evidence type="ECO:0000313" key="3">
    <source>
        <dbReference type="Proteomes" id="UP000789831"/>
    </source>
</evidence>
<feature type="region of interest" description="Disordered" evidence="1">
    <location>
        <begin position="1"/>
        <end position="25"/>
    </location>
</feature>
<evidence type="ECO:0000256" key="1">
    <source>
        <dbReference type="SAM" id="MobiDB-lite"/>
    </source>
</evidence>
<dbReference type="AlphaFoldDB" id="A0A9N9EUF4"/>
<gene>
    <name evidence="2" type="ORF">AGERDE_LOCUS13157</name>
</gene>
<feature type="compositionally biased region" description="Basic and acidic residues" evidence="1">
    <location>
        <begin position="1"/>
        <end position="19"/>
    </location>
</feature>
<reference evidence="2" key="1">
    <citation type="submission" date="2021-06" db="EMBL/GenBank/DDBJ databases">
        <authorList>
            <person name="Kallberg Y."/>
            <person name="Tangrot J."/>
            <person name="Rosling A."/>
        </authorList>
    </citation>
    <scope>NUCLEOTIDE SEQUENCE</scope>
    <source>
        <strain evidence="2">MT106</strain>
    </source>
</reference>
<dbReference type="Proteomes" id="UP000789831">
    <property type="component" value="Unassembled WGS sequence"/>
</dbReference>
<proteinExistence type="predicted"/>
<sequence length="42" mass="4743">RSDEKILCLKPKTKSEDTRNGLTNDISTDQYKSVLSSKPSRC</sequence>
<feature type="non-terminal residue" evidence="2">
    <location>
        <position position="42"/>
    </location>
</feature>
<feature type="non-terminal residue" evidence="2">
    <location>
        <position position="1"/>
    </location>
</feature>
<evidence type="ECO:0000313" key="2">
    <source>
        <dbReference type="EMBL" id="CAG8692515.1"/>
    </source>
</evidence>
<protein>
    <submittedName>
        <fullName evidence="2">3733_t:CDS:1</fullName>
    </submittedName>
</protein>
<organism evidence="2 3">
    <name type="scientific">Ambispora gerdemannii</name>
    <dbReference type="NCBI Taxonomy" id="144530"/>
    <lineage>
        <taxon>Eukaryota</taxon>
        <taxon>Fungi</taxon>
        <taxon>Fungi incertae sedis</taxon>
        <taxon>Mucoromycota</taxon>
        <taxon>Glomeromycotina</taxon>
        <taxon>Glomeromycetes</taxon>
        <taxon>Archaeosporales</taxon>
        <taxon>Ambisporaceae</taxon>
        <taxon>Ambispora</taxon>
    </lineage>
</organism>
<accession>A0A9N9EUF4</accession>
<comment type="caution">
    <text evidence="2">The sequence shown here is derived from an EMBL/GenBank/DDBJ whole genome shotgun (WGS) entry which is preliminary data.</text>
</comment>
<keyword evidence="3" id="KW-1185">Reference proteome</keyword>
<name>A0A9N9EUF4_9GLOM</name>